<sequence length="140" mass="15946">MKKAKVLFICTGNSARSQMAEAFLRKYAGDEFEVYSAGIRPLGIAPCTIRVMEEIGINLEGHASKNVDEYIGKIDFDHLITVCANAEKQCPVFPGMGERIHWDLEDPVMQIGTEEEKLQKFREVRDKIDKLIKEWLSVQE</sequence>
<dbReference type="AlphaFoldDB" id="A0A0F9QMZ0"/>
<dbReference type="GO" id="GO:0046685">
    <property type="term" value="P:response to arsenic-containing substance"/>
    <property type="evidence" value="ECO:0007669"/>
    <property type="project" value="UniProtKB-KW"/>
</dbReference>
<comment type="caution">
    <text evidence="3">The sequence shown here is derived from an EMBL/GenBank/DDBJ whole genome shotgun (WGS) entry which is preliminary data.</text>
</comment>
<evidence type="ECO:0000259" key="2">
    <source>
        <dbReference type="SMART" id="SM00226"/>
    </source>
</evidence>
<accession>A0A0F9QMZ0</accession>
<protein>
    <recommendedName>
        <fullName evidence="2">Phosphotyrosine protein phosphatase I domain-containing protein</fullName>
    </recommendedName>
</protein>
<dbReference type="PANTHER" id="PTHR43428">
    <property type="entry name" value="ARSENATE REDUCTASE"/>
    <property type="match status" value="1"/>
</dbReference>
<evidence type="ECO:0000313" key="3">
    <source>
        <dbReference type="EMBL" id="KKN06693.1"/>
    </source>
</evidence>
<dbReference type="SUPFAM" id="SSF52788">
    <property type="entry name" value="Phosphotyrosine protein phosphatases I"/>
    <property type="match status" value="1"/>
</dbReference>
<keyword evidence="1" id="KW-0059">Arsenical resistance</keyword>
<evidence type="ECO:0000256" key="1">
    <source>
        <dbReference type="ARBA" id="ARBA00022849"/>
    </source>
</evidence>
<dbReference type="PANTHER" id="PTHR43428:SF1">
    <property type="entry name" value="ARSENATE REDUCTASE"/>
    <property type="match status" value="1"/>
</dbReference>
<name>A0A0F9QMZ0_9ZZZZ</name>
<dbReference type="SMART" id="SM00226">
    <property type="entry name" value="LMWPc"/>
    <property type="match status" value="1"/>
</dbReference>
<reference evidence="3" key="1">
    <citation type="journal article" date="2015" name="Nature">
        <title>Complex archaea that bridge the gap between prokaryotes and eukaryotes.</title>
        <authorList>
            <person name="Spang A."/>
            <person name="Saw J.H."/>
            <person name="Jorgensen S.L."/>
            <person name="Zaremba-Niedzwiedzka K."/>
            <person name="Martijn J."/>
            <person name="Lind A.E."/>
            <person name="van Eijk R."/>
            <person name="Schleper C."/>
            <person name="Guy L."/>
            <person name="Ettema T.J."/>
        </authorList>
    </citation>
    <scope>NUCLEOTIDE SEQUENCE</scope>
</reference>
<dbReference type="Gene3D" id="3.40.50.2300">
    <property type="match status" value="1"/>
</dbReference>
<organism evidence="3">
    <name type="scientific">marine sediment metagenome</name>
    <dbReference type="NCBI Taxonomy" id="412755"/>
    <lineage>
        <taxon>unclassified sequences</taxon>
        <taxon>metagenomes</taxon>
        <taxon>ecological metagenomes</taxon>
    </lineage>
</organism>
<dbReference type="InterPro" id="IPR023485">
    <property type="entry name" value="Ptyr_pPase"/>
</dbReference>
<dbReference type="CDD" id="cd16345">
    <property type="entry name" value="LMWP_ArsC"/>
    <property type="match status" value="1"/>
</dbReference>
<dbReference type="InterPro" id="IPR036196">
    <property type="entry name" value="Ptyr_pPase_sf"/>
</dbReference>
<feature type="domain" description="Phosphotyrosine protein phosphatase I" evidence="2">
    <location>
        <begin position="4"/>
        <end position="138"/>
    </location>
</feature>
<gene>
    <name evidence="3" type="ORF">LCGC14_1074650</name>
</gene>
<dbReference type="Pfam" id="PF01451">
    <property type="entry name" value="LMWPc"/>
    <property type="match status" value="1"/>
</dbReference>
<proteinExistence type="predicted"/>
<dbReference type="EMBL" id="LAZR01004657">
    <property type="protein sequence ID" value="KKN06693.1"/>
    <property type="molecule type" value="Genomic_DNA"/>
</dbReference>